<proteinExistence type="predicted"/>
<gene>
    <name evidence="1" type="ORF">A3C72_01340</name>
</gene>
<accession>A0A1G2MG51</accession>
<name>A0A1G2MG51_9BACT</name>
<reference evidence="1 2" key="1">
    <citation type="journal article" date="2016" name="Nat. Commun.">
        <title>Thousands of microbial genomes shed light on interconnected biogeochemical processes in an aquifer system.</title>
        <authorList>
            <person name="Anantharaman K."/>
            <person name="Brown C.T."/>
            <person name="Hug L.A."/>
            <person name="Sharon I."/>
            <person name="Castelle C.J."/>
            <person name="Probst A.J."/>
            <person name="Thomas B.C."/>
            <person name="Singh A."/>
            <person name="Wilkins M.J."/>
            <person name="Karaoz U."/>
            <person name="Brodie E.L."/>
            <person name="Williams K.H."/>
            <person name="Hubbard S.S."/>
            <person name="Banfield J.F."/>
        </authorList>
    </citation>
    <scope>NUCLEOTIDE SEQUENCE [LARGE SCALE GENOMIC DNA]</scope>
</reference>
<organism evidence="1 2">
    <name type="scientific">Candidatus Taylorbacteria bacterium RIFCSPHIGHO2_02_FULL_43_32b</name>
    <dbReference type="NCBI Taxonomy" id="1802306"/>
    <lineage>
        <taxon>Bacteria</taxon>
        <taxon>Candidatus Tayloriibacteriota</taxon>
    </lineage>
</organism>
<protein>
    <submittedName>
        <fullName evidence="1">Uncharacterized protein</fullName>
    </submittedName>
</protein>
<dbReference type="EMBL" id="MHRK01000049">
    <property type="protein sequence ID" value="OHA22684.1"/>
    <property type="molecule type" value="Genomic_DNA"/>
</dbReference>
<evidence type="ECO:0000313" key="1">
    <source>
        <dbReference type="EMBL" id="OHA22684.1"/>
    </source>
</evidence>
<dbReference type="AlphaFoldDB" id="A0A1G2MG51"/>
<dbReference type="Proteomes" id="UP000177130">
    <property type="component" value="Unassembled WGS sequence"/>
</dbReference>
<evidence type="ECO:0000313" key="2">
    <source>
        <dbReference type="Proteomes" id="UP000177130"/>
    </source>
</evidence>
<comment type="caution">
    <text evidence="1">The sequence shown here is derived from an EMBL/GenBank/DDBJ whole genome shotgun (WGS) entry which is preliminary data.</text>
</comment>
<sequence>MAAIKQLIFGWFELKNICIKKSAARATDYQVTQAMAIAIKRQPIEYQRGCLFLGMMPKRTTPIKQKEKASPRPKILTKIILNTV</sequence>